<dbReference type="EMBL" id="JACLHY010000024">
    <property type="protein sequence ID" value="MBC8769938.1"/>
    <property type="molecule type" value="Genomic_DNA"/>
</dbReference>
<keyword evidence="2" id="KW-1185">Reference proteome</keyword>
<accession>A0ABR7QRY6</accession>
<dbReference type="RefSeq" id="WP_187587292.1">
    <property type="nucleotide sequence ID" value="NZ_JACLHY010000024.1"/>
</dbReference>
<comment type="caution">
    <text evidence="1">The sequence shown here is derived from an EMBL/GenBank/DDBJ whole genome shotgun (WGS) entry which is preliminary data.</text>
</comment>
<organism evidence="1 2">
    <name type="scientific">Arenibacter arenosicollis</name>
    <dbReference type="NCBI Taxonomy" id="2762274"/>
    <lineage>
        <taxon>Bacteria</taxon>
        <taxon>Pseudomonadati</taxon>
        <taxon>Bacteroidota</taxon>
        <taxon>Flavobacteriia</taxon>
        <taxon>Flavobacteriales</taxon>
        <taxon>Flavobacteriaceae</taxon>
        <taxon>Arenibacter</taxon>
    </lineage>
</organism>
<gene>
    <name evidence="1" type="ORF">H4O18_18210</name>
</gene>
<evidence type="ECO:0000313" key="1">
    <source>
        <dbReference type="EMBL" id="MBC8769938.1"/>
    </source>
</evidence>
<dbReference type="Proteomes" id="UP000618952">
    <property type="component" value="Unassembled WGS sequence"/>
</dbReference>
<name>A0ABR7QRY6_9FLAO</name>
<dbReference type="Gene3D" id="1.10.1740.10">
    <property type="match status" value="1"/>
</dbReference>
<dbReference type="SUPFAM" id="SSF88659">
    <property type="entry name" value="Sigma3 and sigma4 domains of RNA polymerase sigma factors"/>
    <property type="match status" value="1"/>
</dbReference>
<dbReference type="InterPro" id="IPR013324">
    <property type="entry name" value="RNA_pol_sigma_r3/r4-like"/>
</dbReference>
<evidence type="ECO:0000313" key="2">
    <source>
        <dbReference type="Proteomes" id="UP000618952"/>
    </source>
</evidence>
<dbReference type="SUPFAM" id="SSF88946">
    <property type="entry name" value="Sigma2 domain of RNA polymerase sigma factors"/>
    <property type="match status" value="1"/>
</dbReference>
<reference evidence="1 2" key="1">
    <citation type="submission" date="2020-08" db="EMBL/GenBank/DDBJ databases">
        <title>Arenibacter gaetbuli sp. nov., isolated from a sand dune.</title>
        <authorList>
            <person name="Park S."/>
            <person name="Yoon J.-H."/>
        </authorList>
    </citation>
    <scope>NUCLEOTIDE SEQUENCE [LARGE SCALE GENOMIC DNA]</scope>
    <source>
        <strain evidence="1 2">BSSL-BM3</strain>
    </source>
</reference>
<proteinExistence type="predicted"/>
<protein>
    <submittedName>
        <fullName evidence="1">Sigma-70 family RNA polymerase sigma factor</fullName>
    </submittedName>
</protein>
<sequence length="252" mass="29586">MKKSEKENTAYNPRGLHGLAALSFQGLIRLKEDNDQIEFNKAVQQLLPDVNSYIARRLSAAVRNGHLPSGKYKVEDFTDELYLKAYDQIKEVEDERDLLPWLFKKADELLQNIIVDEEFNETFFENIDNYSQSEWKQMQADFSTDGDGDLILLEEFDDPSYPDYEYTLKDVFVEESPENEWLEKLNSELGDGQIHAYIDMVLHHLPTPMRSIYDLVVNQRFEPYEIAKIKQISVYQVEQYLKQARRSIRVSL</sequence>
<dbReference type="InterPro" id="IPR013325">
    <property type="entry name" value="RNA_pol_sigma_r2"/>
</dbReference>